<reference evidence="2 3" key="1">
    <citation type="journal article" date="1995" name="Virology">
        <title>Analysis of 45 kb of DNA located at the left end of the chlorella virus PBCV-1 genome.</title>
        <authorList>
            <person name="Lu Z."/>
            <person name="Li Y."/>
            <person name="Zhang Y."/>
            <person name="Kutish G.F."/>
            <person name="Rock D.L."/>
            <person name="Van Etten J.L."/>
        </authorList>
    </citation>
    <scope>NUCLEOTIDE SEQUENCE [LARGE SCALE GENOMIC DNA]</scope>
</reference>
<organismHost>
    <name type="scientific">Chlorella</name>
    <dbReference type="NCBI Taxonomy" id="3071"/>
</organismHost>
<feature type="transmembrane region" description="Helical" evidence="1">
    <location>
        <begin position="6"/>
        <end position="24"/>
    </location>
</feature>
<dbReference type="GeneID" id="10971242"/>
<reference evidence="2 3" key="4">
    <citation type="journal article" date="1996" name="Virology">
        <title>Analysis of 76 kb of the chlorella virus PBCV-1 330-kb genome: map positions 182 to 258.</title>
        <authorList>
            <person name="Kutish G.F."/>
            <person name="Li Y."/>
            <person name="Lu Z."/>
            <person name="Furuta M."/>
            <person name="Rock D.L."/>
            <person name="Van Etten J.L."/>
        </authorList>
    </citation>
    <scope>NUCLEOTIDE SEQUENCE [LARGE SCALE GENOMIC DNA]</scope>
</reference>
<keyword evidence="1" id="KW-0812">Transmembrane</keyword>
<reference evidence="2 3" key="6">
    <citation type="journal article" date="1999" name="Virology">
        <title>Chlorella virus PBCV-1 encodes a functional homospermidine synthase.</title>
        <authorList>
            <person name="Kaiser A."/>
            <person name="Vollmert M."/>
            <person name="Tholl D."/>
            <person name="Graves M.V."/>
            <person name="Gurnon J.R."/>
            <person name="Xing W."/>
            <person name="Lisec A.D."/>
            <person name="Nickerson K.W."/>
            <person name="Van Etten J.L."/>
        </authorList>
    </citation>
    <scope>NUCLEOTIDE SEQUENCE [LARGE SCALE GENOMIC DNA]</scope>
</reference>
<evidence type="ECO:0000256" key="1">
    <source>
        <dbReference type="SAM" id="Phobius"/>
    </source>
</evidence>
<keyword evidence="1" id="KW-0472">Membrane</keyword>
<reference evidence="2 3" key="3">
    <citation type="journal article" date="1996" name="Virology">
        <title>Analysis of 94 kb of the chlorella virus PBCV-1 330-kb genome: map positions 88 to 182.</title>
        <authorList>
            <person name="Lu Z."/>
            <person name="Li Y."/>
            <person name="Que Q."/>
            <person name="Kutish G.F."/>
            <person name="Rock D.L."/>
            <person name="Van Etten J.L."/>
        </authorList>
    </citation>
    <scope>NUCLEOTIDE SEQUENCE [LARGE SCALE GENOMIC DNA]</scope>
</reference>
<gene>
    <name evidence="2" type="primary">A050aL</name>
</gene>
<sequence length="46" mass="5443">MYVMDIIGTIAVSFLVSYLYNIIYRPPKIIYYEYSPLPVSYPCKFP</sequence>
<dbReference type="KEGG" id="vg:10971242"/>
<reference evidence="2 3" key="8">
    <citation type="journal article" date="2010" name="J. Virol.">
        <title>Microarray analysis of Paramecium bursaria chlorella virus 1 transcription.</title>
        <authorList>
            <person name="Yanai-Balser G.M."/>
            <person name="Duncan G.A."/>
            <person name="Eudy J.D."/>
            <person name="Wang D."/>
            <person name="Li X."/>
            <person name="Agarkova I.V."/>
            <person name="Dunigan D.D."/>
            <person name="Van Etten J.L."/>
        </authorList>
    </citation>
    <scope>NUCLEOTIDE SEQUENCE [LARGE SCALE GENOMIC DNA]</scope>
</reference>
<proteinExistence type="predicted"/>
<evidence type="ECO:0000313" key="3">
    <source>
        <dbReference type="Proteomes" id="UP000000862"/>
    </source>
</evidence>
<dbReference type="OrthoDB" id="39011at10239"/>
<keyword evidence="1" id="KW-1133">Transmembrane helix</keyword>
<evidence type="ECO:0000313" key="2">
    <source>
        <dbReference type="EMBL" id="AEI70023.1"/>
    </source>
</evidence>
<dbReference type="EMBL" id="JF411744">
    <property type="protein sequence ID" value="AEI70023.1"/>
    <property type="molecule type" value="Genomic_DNA"/>
</dbReference>
<protein>
    <submittedName>
        <fullName evidence="2">Uncharacterized protein</fullName>
    </submittedName>
</protein>
<accession>F8TTW2</accession>
<name>F8TTW2_PBCV1</name>
<organism evidence="2 3">
    <name type="scientific">Paramecium bursaria Chlorella virus 1</name>
    <name type="common">PBCV-1</name>
    <dbReference type="NCBI Taxonomy" id="10506"/>
    <lineage>
        <taxon>Viruses</taxon>
        <taxon>Varidnaviria</taxon>
        <taxon>Bamfordvirae</taxon>
        <taxon>Nucleocytoviricota</taxon>
        <taxon>Megaviricetes</taxon>
        <taxon>Algavirales</taxon>
        <taxon>Phycodnaviridae</taxon>
        <taxon>Chlorovirus</taxon>
        <taxon>Chlorovirus vanettense</taxon>
    </lineage>
</organism>
<dbReference type="RefSeq" id="YP_004678878.1">
    <property type="nucleotide sequence ID" value="NC_000852.5"/>
</dbReference>
<reference evidence="2 3" key="2">
    <citation type="journal article" date="1995" name="Virology">
        <title>Analysis of 43 kb of the Chlorella virus PBCV-1 330-kb genome: map positions 45 to 88.</title>
        <authorList>
            <person name="Li Y."/>
            <person name="Lu Z."/>
            <person name="Burbank D.E."/>
            <person name="Kutish G.F."/>
            <person name="Rock D.L."/>
            <person name="Van Etten J.L."/>
        </authorList>
    </citation>
    <scope>NUCLEOTIDE SEQUENCE [LARGE SCALE GENOMIC DNA]</scope>
</reference>
<keyword evidence="3" id="KW-1185">Reference proteome</keyword>
<reference evidence="2 3" key="5">
    <citation type="journal article" date="1997" name="Virology">
        <title>Analysis of 74 kb of DNA located at the right end of the 330-kb chlorella virus PBCV-1 genome.</title>
        <authorList>
            <person name="Li Y."/>
            <person name="Lu Z."/>
            <person name="Sun L."/>
            <person name="Ropp S."/>
            <person name="Kutish G.F."/>
            <person name="Rock D.L."/>
            <person name="Van Etten J.L."/>
        </authorList>
    </citation>
    <scope>NUCLEOTIDE SEQUENCE [LARGE SCALE GENOMIC DNA]</scope>
</reference>
<dbReference type="Proteomes" id="UP000000862">
    <property type="component" value="Segment"/>
</dbReference>
<reference evidence="2 3" key="7">
    <citation type="journal article" date="2000" name="Virology">
        <title>Characterization of a beta-1,3-glucanase encoded by chlorella virus PBCV-1.</title>
        <authorList>
            <person name="Sun L."/>
            <person name="Gurnon J.R."/>
            <person name="Adams B.J."/>
            <person name="Graves M.V."/>
            <person name="Van Etten J.L."/>
        </authorList>
    </citation>
    <scope>NUCLEOTIDE SEQUENCE [LARGE SCALE GENOMIC DNA]</scope>
</reference>